<dbReference type="GO" id="GO:0006046">
    <property type="term" value="P:N-acetylglucosamine catabolic process"/>
    <property type="evidence" value="ECO:0007669"/>
    <property type="project" value="UniProtKB-UniRule"/>
</dbReference>
<keyword evidence="3" id="KW-0175">Coiled coil</keyword>
<reference evidence="5" key="1">
    <citation type="submission" date="2019-04" db="EMBL/GenBank/DDBJ databases">
        <title>Evolution of Biomass-Degrading Anaerobic Consortia Revealed by Metagenomics.</title>
        <authorList>
            <person name="Peng X."/>
        </authorList>
    </citation>
    <scope>NUCLEOTIDE SEQUENCE</scope>
    <source>
        <strain evidence="5">SIG66</strain>
    </source>
</reference>
<dbReference type="NCBIfam" id="TIGR00502">
    <property type="entry name" value="nagB"/>
    <property type="match status" value="1"/>
</dbReference>
<dbReference type="Gene3D" id="3.40.50.1360">
    <property type="match status" value="1"/>
</dbReference>
<feature type="active site" description="Proton acceptor; for ring-opening step" evidence="2">
    <location>
        <position position="141"/>
    </location>
</feature>
<dbReference type="InterPro" id="IPR037171">
    <property type="entry name" value="NagB/RpiA_transferase-like"/>
</dbReference>
<dbReference type="InterPro" id="IPR004547">
    <property type="entry name" value="Glucosamine6P_isomerase"/>
</dbReference>
<dbReference type="InterPro" id="IPR006148">
    <property type="entry name" value="Glc/Gal-6P_isomerase"/>
</dbReference>
<feature type="active site" description="Proton acceptor; for enolization step" evidence="2">
    <location>
        <position position="70"/>
    </location>
</feature>
<organism evidence="5 6">
    <name type="scientific">Candidatus Avelusimicrobium gallicola</name>
    <dbReference type="NCBI Taxonomy" id="2562704"/>
    <lineage>
        <taxon>Bacteria</taxon>
        <taxon>Pseudomonadati</taxon>
        <taxon>Elusimicrobiota</taxon>
        <taxon>Elusimicrobia</taxon>
        <taxon>Elusimicrobiales</taxon>
        <taxon>Elusimicrobiaceae</taxon>
        <taxon>Candidatus Avelusimicrobium</taxon>
    </lineage>
</organism>
<comment type="catalytic activity">
    <reaction evidence="2">
        <text>alpha-D-glucosamine 6-phosphate + H2O = beta-D-fructose 6-phosphate + NH4(+)</text>
        <dbReference type="Rhea" id="RHEA:12172"/>
        <dbReference type="ChEBI" id="CHEBI:15377"/>
        <dbReference type="ChEBI" id="CHEBI:28938"/>
        <dbReference type="ChEBI" id="CHEBI:57634"/>
        <dbReference type="ChEBI" id="CHEBI:75989"/>
        <dbReference type="EC" id="3.5.99.6"/>
    </reaction>
</comment>
<proteinExistence type="inferred from homology"/>
<dbReference type="PROSITE" id="PS01161">
    <property type="entry name" value="GLC_GALNAC_ISOMERASE"/>
    <property type="match status" value="1"/>
</dbReference>
<evidence type="ECO:0000313" key="6">
    <source>
        <dbReference type="Proteomes" id="UP000725649"/>
    </source>
</evidence>
<dbReference type="GO" id="GO:0006043">
    <property type="term" value="P:glucosamine catabolic process"/>
    <property type="evidence" value="ECO:0007669"/>
    <property type="project" value="TreeGrafter"/>
</dbReference>
<dbReference type="GO" id="GO:0005737">
    <property type="term" value="C:cytoplasm"/>
    <property type="evidence" value="ECO:0007669"/>
    <property type="project" value="TreeGrafter"/>
</dbReference>
<comment type="caution">
    <text evidence="2">Lacks conserved residue(s) required for the propagation of feature annotation.</text>
</comment>
<feature type="active site" description="For ring-opening step" evidence="2">
    <location>
        <position position="139"/>
    </location>
</feature>
<dbReference type="HAMAP" id="MF_01241">
    <property type="entry name" value="GlcN6P_deamin"/>
    <property type="match status" value="1"/>
</dbReference>
<sequence length="272" mass="29813">MRLVVTHMNLGQWAAEYIQGKINSAAPTQEKPFKMGLPTGGTAVDMYAHLRRLHQEGTLDFQPVITFNMDEYVGLAKSHPESYHSFMHQNLFGGINIRPENVHILNGEAEDLQAECEAYEQAINQAGGIDLFLGGVGQNGHLAFNEPGSSFESRTRLVDLTENTIQANARFFQNDTTLVPKQALTVGIATITDAKEVLCLAIGDKKAAAVARVMQPGTDINCPITALKLHPSATLLVDEDACSLLDEKSRARLQALQTAEPQAKQWCLEIEE</sequence>
<evidence type="ECO:0000256" key="3">
    <source>
        <dbReference type="SAM" id="Coils"/>
    </source>
</evidence>
<dbReference type="InterPro" id="IPR018321">
    <property type="entry name" value="Glucosamine6P_isomerase_CS"/>
</dbReference>
<evidence type="ECO:0000259" key="4">
    <source>
        <dbReference type="Pfam" id="PF01182"/>
    </source>
</evidence>
<dbReference type="GO" id="GO:0005975">
    <property type="term" value="P:carbohydrate metabolic process"/>
    <property type="evidence" value="ECO:0007669"/>
    <property type="project" value="InterPro"/>
</dbReference>
<dbReference type="GO" id="GO:0042802">
    <property type="term" value="F:identical protein binding"/>
    <property type="evidence" value="ECO:0007669"/>
    <property type="project" value="TreeGrafter"/>
</dbReference>
<comment type="caution">
    <text evidence="5">The sequence shown here is derived from an EMBL/GenBank/DDBJ whole genome shotgun (WGS) entry which is preliminary data.</text>
</comment>
<dbReference type="EC" id="3.5.99.6" evidence="2"/>
<gene>
    <name evidence="2 5" type="primary">nagB</name>
    <name evidence="5" type="ORF">E7027_04920</name>
</gene>
<dbReference type="Proteomes" id="UP000725649">
    <property type="component" value="Unassembled WGS sequence"/>
</dbReference>
<evidence type="ECO:0000256" key="2">
    <source>
        <dbReference type="HAMAP-Rule" id="MF_01241"/>
    </source>
</evidence>
<feature type="active site" description="For ring-opening step" evidence="2">
    <location>
        <position position="146"/>
    </location>
</feature>
<comment type="pathway">
    <text evidence="2">Amino-sugar metabolism; N-acetylneuraminate degradation; D-fructose 6-phosphate from N-acetylneuraminate: step 5/5.</text>
</comment>
<dbReference type="AlphaFoldDB" id="A0A928DQ83"/>
<dbReference type="PANTHER" id="PTHR11280:SF5">
    <property type="entry name" value="GLUCOSAMINE-6-PHOSPHATE ISOMERASE"/>
    <property type="match status" value="1"/>
</dbReference>
<dbReference type="CDD" id="cd01399">
    <property type="entry name" value="GlcN6P_deaminase"/>
    <property type="match status" value="1"/>
</dbReference>
<feature type="coiled-coil region" evidence="3">
    <location>
        <begin position="102"/>
        <end position="129"/>
    </location>
</feature>
<dbReference type="Pfam" id="PF01182">
    <property type="entry name" value="Glucosamine_iso"/>
    <property type="match status" value="1"/>
</dbReference>
<evidence type="ECO:0000313" key="5">
    <source>
        <dbReference type="EMBL" id="MBE6421455.1"/>
    </source>
</evidence>
<dbReference type="SUPFAM" id="SSF100950">
    <property type="entry name" value="NagB/RpiA/CoA transferase-like"/>
    <property type="match status" value="1"/>
</dbReference>
<name>A0A928DQ83_9BACT</name>
<dbReference type="GO" id="GO:0019262">
    <property type="term" value="P:N-acetylneuraminate catabolic process"/>
    <property type="evidence" value="ECO:0007669"/>
    <property type="project" value="UniProtKB-UniRule"/>
</dbReference>
<feature type="domain" description="Glucosamine/galactosamine-6-phosphate isomerase" evidence="4">
    <location>
        <begin position="10"/>
        <end position="228"/>
    </location>
</feature>
<comment type="similarity">
    <text evidence="2">Belongs to the glucosamine/galactosamine-6-phosphate isomerase family. NagB subfamily.</text>
</comment>
<dbReference type="GO" id="GO:0004342">
    <property type="term" value="F:glucosamine-6-phosphate deaminase activity"/>
    <property type="evidence" value="ECO:0007669"/>
    <property type="project" value="UniProtKB-UniRule"/>
</dbReference>
<keyword evidence="2" id="KW-0119">Carbohydrate metabolism</keyword>
<dbReference type="PANTHER" id="PTHR11280">
    <property type="entry name" value="GLUCOSAMINE-6-PHOSPHATE ISOMERASE"/>
    <property type="match status" value="1"/>
</dbReference>
<evidence type="ECO:0000256" key="1">
    <source>
        <dbReference type="ARBA" id="ARBA00022801"/>
    </source>
</evidence>
<comment type="function">
    <text evidence="2">Catalyzes the reversible isomerization-deamination of glucosamine 6-phosphate (GlcN6P) to form fructose 6-phosphate (Fru6P) and ammonium ion.</text>
</comment>
<keyword evidence="1 2" id="KW-0378">Hydrolase</keyword>
<dbReference type="EMBL" id="SUVG01000005">
    <property type="protein sequence ID" value="MBE6421455.1"/>
    <property type="molecule type" value="Genomic_DNA"/>
</dbReference>
<protein>
    <recommendedName>
        <fullName evidence="2">Glucosamine-6-phosphate deaminase</fullName>
        <ecNumber evidence="2">3.5.99.6</ecNumber>
    </recommendedName>
    <alternativeName>
        <fullName evidence="2">GlcN6P deaminase</fullName>
        <shortName evidence="2">GNPDA</shortName>
    </alternativeName>
    <alternativeName>
        <fullName evidence="2">Glucosamine-6-phosphate isomerase</fullName>
    </alternativeName>
</protein>
<accession>A0A928DQ83</accession>